<dbReference type="EMBL" id="OZ034828">
    <property type="protein sequence ID" value="CAL1685061.1"/>
    <property type="molecule type" value="Genomic_DNA"/>
</dbReference>
<protein>
    <submittedName>
        <fullName evidence="1">Uncharacterized protein</fullName>
    </submittedName>
</protein>
<gene>
    <name evidence="1" type="ORF">LPLAT_LOCUS10547</name>
</gene>
<dbReference type="AlphaFoldDB" id="A0AAV2NZR2"/>
<sequence>MITCYWLGHYERFSANTSESITDESIRRIMQDKHDACFAIEKDIVAIQDEEYETVEDRSIKGMGYRYIVRSRDVQERLVTLGIANPISMALILLPYRRNSNLQTIRNALHTESCAPSSLSQ</sequence>
<accession>A0AAV2NZR2</accession>
<reference evidence="1" key="1">
    <citation type="submission" date="2024-04" db="EMBL/GenBank/DDBJ databases">
        <authorList>
            <consortium name="Molecular Ecology Group"/>
        </authorList>
    </citation>
    <scope>NUCLEOTIDE SEQUENCE</scope>
</reference>
<proteinExistence type="predicted"/>
<name>A0AAV2NZR2_9HYME</name>
<evidence type="ECO:0000313" key="2">
    <source>
        <dbReference type="Proteomes" id="UP001497644"/>
    </source>
</evidence>
<keyword evidence="2" id="KW-1185">Reference proteome</keyword>
<organism evidence="1 2">
    <name type="scientific">Lasius platythorax</name>
    <dbReference type="NCBI Taxonomy" id="488582"/>
    <lineage>
        <taxon>Eukaryota</taxon>
        <taxon>Metazoa</taxon>
        <taxon>Ecdysozoa</taxon>
        <taxon>Arthropoda</taxon>
        <taxon>Hexapoda</taxon>
        <taxon>Insecta</taxon>
        <taxon>Pterygota</taxon>
        <taxon>Neoptera</taxon>
        <taxon>Endopterygota</taxon>
        <taxon>Hymenoptera</taxon>
        <taxon>Apocrita</taxon>
        <taxon>Aculeata</taxon>
        <taxon>Formicoidea</taxon>
        <taxon>Formicidae</taxon>
        <taxon>Formicinae</taxon>
        <taxon>Lasius</taxon>
        <taxon>Lasius</taxon>
    </lineage>
</organism>
<dbReference type="Proteomes" id="UP001497644">
    <property type="component" value="Chromosome 5"/>
</dbReference>
<evidence type="ECO:0000313" key="1">
    <source>
        <dbReference type="EMBL" id="CAL1685061.1"/>
    </source>
</evidence>